<comment type="caution">
    <text evidence="10">The sequence shown here is derived from an EMBL/GenBank/DDBJ whole genome shotgun (WGS) entry which is preliminary data.</text>
</comment>
<evidence type="ECO:0000256" key="2">
    <source>
        <dbReference type="ARBA" id="ARBA00022475"/>
    </source>
</evidence>
<feature type="transmembrane region" description="Helical" evidence="8">
    <location>
        <begin position="457"/>
        <end position="478"/>
    </location>
</feature>
<feature type="transmembrane region" description="Helical" evidence="8">
    <location>
        <begin position="527"/>
        <end position="548"/>
    </location>
</feature>
<evidence type="ECO:0000313" key="10">
    <source>
        <dbReference type="EMBL" id="MFC1439912.1"/>
    </source>
</evidence>
<evidence type="ECO:0000256" key="4">
    <source>
        <dbReference type="ARBA" id="ARBA00022989"/>
    </source>
</evidence>
<gene>
    <name evidence="10" type="ORF">ABUW04_16765</name>
</gene>
<keyword evidence="3 8" id="KW-0812">Transmembrane</keyword>
<dbReference type="PANTHER" id="PTHR30509">
    <property type="entry name" value="P-HYDROXYBENZOIC ACID EFFLUX PUMP SUBUNIT-RELATED"/>
    <property type="match status" value="1"/>
</dbReference>
<evidence type="ECO:0000256" key="3">
    <source>
        <dbReference type="ARBA" id="ARBA00022692"/>
    </source>
</evidence>
<comment type="subcellular location">
    <subcellularLocation>
        <location evidence="1">Cell membrane</location>
        <topology evidence="1">Multi-pass membrane protein</topology>
    </subcellularLocation>
</comment>
<dbReference type="RefSeq" id="WP_380565532.1">
    <property type="nucleotide sequence ID" value="NZ_JBEUKS010000005.1"/>
</dbReference>
<feature type="transmembrane region" description="Helical" evidence="8">
    <location>
        <begin position="560"/>
        <end position="577"/>
    </location>
</feature>
<evidence type="ECO:0000256" key="5">
    <source>
        <dbReference type="ARBA" id="ARBA00023136"/>
    </source>
</evidence>
<feature type="region of interest" description="Disordered" evidence="7">
    <location>
        <begin position="386"/>
        <end position="427"/>
    </location>
</feature>
<feature type="compositionally biased region" description="Basic and acidic residues" evidence="7">
    <location>
        <begin position="297"/>
        <end position="319"/>
    </location>
</feature>
<dbReference type="PANTHER" id="PTHR30509:SF9">
    <property type="entry name" value="MULTIDRUG RESISTANCE PROTEIN MDTO"/>
    <property type="match status" value="1"/>
</dbReference>
<organism evidence="10 11">
    <name type="scientific">Streptacidiphilus jeojiensis</name>
    <dbReference type="NCBI Taxonomy" id="3229225"/>
    <lineage>
        <taxon>Bacteria</taxon>
        <taxon>Bacillati</taxon>
        <taxon>Actinomycetota</taxon>
        <taxon>Actinomycetes</taxon>
        <taxon>Kitasatosporales</taxon>
        <taxon>Streptomycetaceae</taxon>
        <taxon>Streptacidiphilus</taxon>
    </lineage>
</organism>
<name>A0ABV6XPH6_9ACTN</name>
<keyword evidence="5 8" id="KW-0472">Membrane</keyword>
<feature type="region of interest" description="Disordered" evidence="7">
    <location>
        <begin position="707"/>
        <end position="732"/>
    </location>
</feature>
<comment type="similarity">
    <text evidence="6">Belongs to the YccS/YhfK family.</text>
</comment>
<feature type="transmembrane region" description="Helical" evidence="8">
    <location>
        <begin position="75"/>
        <end position="92"/>
    </location>
</feature>
<protein>
    <submittedName>
        <fullName evidence="10">FUSC family protein</fullName>
    </submittedName>
</protein>
<feature type="transmembrane region" description="Helical" evidence="8">
    <location>
        <begin position="490"/>
        <end position="521"/>
    </location>
</feature>
<dbReference type="Pfam" id="PF13515">
    <property type="entry name" value="FUSC_2"/>
    <property type="match status" value="1"/>
</dbReference>
<proteinExistence type="inferred from homology"/>
<keyword evidence="11" id="KW-1185">Reference proteome</keyword>
<evidence type="ECO:0000256" key="7">
    <source>
        <dbReference type="SAM" id="MobiDB-lite"/>
    </source>
</evidence>
<evidence type="ECO:0000313" key="11">
    <source>
        <dbReference type="Proteomes" id="UP001592581"/>
    </source>
</evidence>
<reference evidence="10 11" key="1">
    <citation type="submission" date="2024-06" db="EMBL/GenBank/DDBJ databases">
        <authorList>
            <person name="Lee S.D."/>
        </authorList>
    </citation>
    <scope>NUCLEOTIDE SEQUENCE [LARGE SCALE GENOMIC DNA]</scope>
    <source>
        <strain evidence="10 11">N1-10</strain>
    </source>
</reference>
<evidence type="ECO:0000259" key="9">
    <source>
        <dbReference type="Pfam" id="PF13515"/>
    </source>
</evidence>
<feature type="compositionally biased region" description="Basic and acidic residues" evidence="7">
    <location>
        <begin position="416"/>
        <end position="427"/>
    </location>
</feature>
<accession>A0ABV6XPH6</accession>
<dbReference type="InterPro" id="IPR049453">
    <property type="entry name" value="Memb_transporter_dom"/>
</dbReference>
<feature type="transmembrane region" description="Helical" evidence="8">
    <location>
        <begin position="98"/>
        <end position="116"/>
    </location>
</feature>
<keyword evidence="4 8" id="KW-1133">Transmembrane helix</keyword>
<dbReference type="EMBL" id="JBEUKS010000005">
    <property type="protein sequence ID" value="MFC1439912.1"/>
    <property type="molecule type" value="Genomic_DNA"/>
</dbReference>
<sequence length="779" mass="83812">MRAARRAWDELWDRYSASDPGLIRLLNALTTVGAILLTLAVLSAFGTPVPLLVAGALTGMVASFAVSDPTPREQAVTLGLGYLAALVVVGLGAELYRYRVASDLVFLVLIFSAVYIRRFGSRGTGMGLIGFQLFFVSQFTHVTPAVLPRMYGVMTVAFCASACVRFGLVRATPQRTLQRLRRAFRARLADLVDALTEVAGAAPGSRTEAQAAQRLHTRTARLHQCALMIQARLENGAADPRTASLIQRRIAEAEIAGERLSVLLLKALLQQPRAQDITLGLHLPMTLPAPLLPGAPERLERSERPQGSERPEPDDEARPMVRDLAALRRMVVRSTSAAQDESAGASVERLLKYRDGVGLPDADPADQDVHRAMGELARAVLGLRLALGTSDEPEDEPETTRSTEELEAEDVSLQADEDRSEERVGLDRPSTRTAFQVTVGSALAILGGELLSTQRWYWAVLTCWVVFLNTSSTGEILVKGYRRLAGTIGGVVAGIGLAALVGGNTWIAFALVILFIFGMFFTAPLSYMLMSFFVTAMLGLLYTLLHTYSASVLLLRIEETLLGAACGLIAAVVVLPTDTRSRTDDLLLDVFERLRSSLALSVAALGGHPPGDDLLDAARELDTALDKLRASLQPLTHPASPLRNRRRQARYVLGLLETCAYHARSLAATAGFVPTVLTGDPRLIEAGGQLDANLGVLSDFVRSEGGTRGRLSSAAPRFAPPADPAAPGPQGARDAVVTARVLRHLQRLDENILALGRPLGLGSASAERTERAERAEAER</sequence>
<evidence type="ECO:0000256" key="8">
    <source>
        <dbReference type="SAM" id="Phobius"/>
    </source>
</evidence>
<feature type="compositionally biased region" description="Pro residues" evidence="7">
    <location>
        <begin position="718"/>
        <end position="727"/>
    </location>
</feature>
<feature type="domain" description="Integral membrane bound transporter" evidence="9">
    <location>
        <begin position="444"/>
        <end position="569"/>
    </location>
</feature>
<keyword evidence="2" id="KW-1003">Cell membrane</keyword>
<evidence type="ECO:0000256" key="1">
    <source>
        <dbReference type="ARBA" id="ARBA00004651"/>
    </source>
</evidence>
<feature type="region of interest" description="Disordered" evidence="7">
    <location>
        <begin position="291"/>
        <end position="319"/>
    </location>
</feature>
<evidence type="ECO:0000256" key="6">
    <source>
        <dbReference type="ARBA" id="ARBA00043993"/>
    </source>
</evidence>
<dbReference type="Proteomes" id="UP001592581">
    <property type="component" value="Unassembled WGS sequence"/>
</dbReference>